<dbReference type="SUPFAM" id="SSF49899">
    <property type="entry name" value="Concanavalin A-like lectins/glucanases"/>
    <property type="match status" value="1"/>
</dbReference>
<dbReference type="InterPro" id="IPR001841">
    <property type="entry name" value="Znf_RING"/>
</dbReference>
<dbReference type="SMART" id="SM00449">
    <property type="entry name" value="SPRY"/>
    <property type="match status" value="1"/>
</dbReference>
<dbReference type="OrthoDB" id="6105938at2759"/>
<protein>
    <recommendedName>
        <fullName evidence="13">RING-type E3 ubiquitin transferase</fullName>
    </recommendedName>
</protein>
<dbReference type="InterPro" id="IPR013320">
    <property type="entry name" value="ConA-like_dom_sf"/>
</dbReference>
<dbReference type="Gene3D" id="4.10.830.40">
    <property type="match status" value="1"/>
</dbReference>
<proteinExistence type="predicted"/>
<dbReference type="SUPFAM" id="SSF57850">
    <property type="entry name" value="RING/U-box"/>
    <property type="match status" value="1"/>
</dbReference>
<dbReference type="InterPro" id="IPR017907">
    <property type="entry name" value="Znf_RING_CS"/>
</dbReference>
<dbReference type="Pfam" id="PF00622">
    <property type="entry name" value="SPRY"/>
    <property type="match status" value="1"/>
</dbReference>
<evidence type="ECO:0000259" key="10">
    <source>
        <dbReference type="PROSITE" id="PS50188"/>
    </source>
</evidence>
<evidence type="ECO:0008006" key="13">
    <source>
        <dbReference type="Google" id="ProtNLM"/>
    </source>
</evidence>
<evidence type="ECO:0000256" key="3">
    <source>
        <dbReference type="ARBA" id="ARBA00022771"/>
    </source>
</evidence>
<dbReference type="InterPro" id="IPR013083">
    <property type="entry name" value="Znf_RING/FYVE/PHD"/>
</dbReference>
<dbReference type="InterPro" id="IPR006574">
    <property type="entry name" value="PRY"/>
</dbReference>
<feature type="domain" description="B box-type" evidence="9">
    <location>
        <begin position="178"/>
        <end position="218"/>
    </location>
</feature>
<dbReference type="Gene3D" id="3.30.40.10">
    <property type="entry name" value="Zinc/RING finger domain, C3HC4 (zinc finger)"/>
    <property type="match status" value="1"/>
</dbReference>
<dbReference type="PANTHER" id="PTHR25465">
    <property type="entry name" value="B-BOX DOMAIN CONTAINING"/>
    <property type="match status" value="1"/>
</dbReference>
<dbReference type="Pfam" id="PF13765">
    <property type="entry name" value="PRY"/>
    <property type="match status" value="1"/>
</dbReference>
<dbReference type="InterPro" id="IPR001870">
    <property type="entry name" value="B30.2/SPRY"/>
</dbReference>
<evidence type="ECO:0000256" key="1">
    <source>
        <dbReference type="ARBA" id="ARBA00022588"/>
    </source>
</evidence>
<dbReference type="PROSITE" id="PS50119">
    <property type="entry name" value="ZF_BBOX"/>
    <property type="match status" value="1"/>
</dbReference>
<comment type="caution">
    <text evidence="11">The sequence shown here is derived from an EMBL/GenBank/DDBJ whole genome shotgun (WGS) entry which is preliminary data.</text>
</comment>
<evidence type="ECO:0000256" key="7">
    <source>
        <dbReference type="SAM" id="Coils"/>
    </source>
</evidence>
<dbReference type="InterPro" id="IPR003877">
    <property type="entry name" value="SPRY_dom"/>
</dbReference>
<evidence type="ECO:0000313" key="11">
    <source>
        <dbReference type="EMBL" id="KAF1380784.1"/>
    </source>
</evidence>
<keyword evidence="7" id="KW-0175">Coiled coil</keyword>
<dbReference type="FunFam" id="2.60.120.920:FF:000004">
    <property type="entry name" value="Butyrophilin subfamily 1 member A1"/>
    <property type="match status" value="1"/>
</dbReference>
<dbReference type="InterPro" id="IPR003879">
    <property type="entry name" value="Butyrophylin_SPRY"/>
</dbReference>
<feature type="domain" description="RING-type" evidence="8">
    <location>
        <begin position="38"/>
        <end position="78"/>
    </location>
</feature>
<dbReference type="PROSITE" id="PS50089">
    <property type="entry name" value="ZF_RING_2"/>
    <property type="match status" value="1"/>
</dbReference>
<keyword evidence="4" id="KW-0862">Zinc</keyword>
<dbReference type="Gene3D" id="2.60.120.920">
    <property type="match status" value="1"/>
</dbReference>
<dbReference type="PROSITE" id="PS50188">
    <property type="entry name" value="B302_SPRY"/>
    <property type="match status" value="1"/>
</dbReference>
<dbReference type="Proteomes" id="UP000465112">
    <property type="component" value="Chromosome 14"/>
</dbReference>
<dbReference type="GO" id="GO:0045087">
    <property type="term" value="P:innate immune response"/>
    <property type="evidence" value="ECO:0007669"/>
    <property type="project" value="UniProtKB-KW"/>
</dbReference>
<evidence type="ECO:0000256" key="5">
    <source>
        <dbReference type="ARBA" id="ARBA00022859"/>
    </source>
</evidence>
<dbReference type="InterPro" id="IPR058030">
    <property type="entry name" value="TRIM8/14/16/25/29/45/65_CC"/>
</dbReference>
<keyword evidence="3 6" id="KW-0863">Zinc-finger</keyword>
<evidence type="ECO:0000313" key="12">
    <source>
        <dbReference type="Proteomes" id="UP000465112"/>
    </source>
</evidence>
<dbReference type="PANTHER" id="PTHR25465:SF32">
    <property type="entry name" value="BLOODTHIRSTY-RELATED GENE FAMILY, MEMBER 16 ISOFORM X1-RELATED"/>
    <property type="match status" value="1"/>
</dbReference>
<dbReference type="Pfam" id="PF25600">
    <property type="entry name" value="TRIM_CC"/>
    <property type="match status" value="1"/>
</dbReference>
<keyword evidence="2" id="KW-0479">Metal-binding</keyword>
<feature type="domain" description="B30.2/SPRY" evidence="10">
    <location>
        <begin position="376"/>
        <end position="569"/>
    </location>
</feature>
<dbReference type="CDD" id="cd19769">
    <property type="entry name" value="Bbox2_TRIM16-like"/>
    <property type="match status" value="1"/>
</dbReference>
<dbReference type="SMART" id="SM00336">
    <property type="entry name" value="BBOX"/>
    <property type="match status" value="1"/>
</dbReference>
<dbReference type="SMART" id="SM00589">
    <property type="entry name" value="PRY"/>
    <property type="match status" value="1"/>
</dbReference>
<dbReference type="InterPro" id="IPR051051">
    <property type="entry name" value="E3_ubiq-ligase_TRIM/RNF"/>
</dbReference>
<dbReference type="GO" id="GO:0005737">
    <property type="term" value="C:cytoplasm"/>
    <property type="evidence" value="ECO:0007669"/>
    <property type="project" value="UniProtKB-ARBA"/>
</dbReference>
<dbReference type="SUPFAM" id="SSF57845">
    <property type="entry name" value="B-box zinc-binding domain"/>
    <property type="match status" value="1"/>
</dbReference>
<dbReference type="Pfam" id="PF13445">
    <property type="entry name" value="zf-RING_UBOX"/>
    <property type="match status" value="1"/>
</dbReference>
<keyword evidence="5" id="KW-0391">Immunity</keyword>
<dbReference type="GO" id="GO:0008270">
    <property type="term" value="F:zinc ion binding"/>
    <property type="evidence" value="ECO:0007669"/>
    <property type="project" value="UniProtKB-KW"/>
</dbReference>
<evidence type="ECO:0000256" key="6">
    <source>
        <dbReference type="PROSITE-ProRule" id="PRU00024"/>
    </source>
</evidence>
<reference evidence="11 12" key="1">
    <citation type="submission" date="2019-06" db="EMBL/GenBank/DDBJ databases">
        <title>A chromosome-scale genome assembly of the European perch, Perca fluviatilis.</title>
        <authorList>
            <person name="Roques C."/>
            <person name="Zahm M."/>
            <person name="Cabau C."/>
            <person name="Klopp C."/>
            <person name="Bouchez O."/>
            <person name="Donnadieu C."/>
            <person name="Kuhl H."/>
            <person name="Gislard M."/>
            <person name="Guendouz S."/>
            <person name="Journot L."/>
            <person name="Haffray P."/>
            <person name="Bestin A."/>
            <person name="Morvezen R."/>
            <person name="Feron R."/>
            <person name="Wen M."/>
            <person name="Jouanno E."/>
            <person name="Herpin A."/>
            <person name="Schartl M."/>
            <person name="Postlethwait J."/>
            <person name="Schaerlinger B."/>
            <person name="Chardard D."/>
            <person name="Lecocq T."/>
            <person name="Poncet C."/>
            <person name="Jaffrelo L."/>
            <person name="Lampietro C."/>
            <person name="Guiguen Y."/>
        </authorList>
    </citation>
    <scope>NUCLEOTIDE SEQUENCE [LARGE SCALE GENOMIC DNA]</scope>
    <source>
        <tissue evidence="11">Blood</tissue>
    </source>
</reference>
<dbReference type="AlphaFoldDB" id="A0A6A5EYM8"/>
<dbReference type="InterPro" id="IPR043136">
    <property type="entry name" value="B30.2/SPRY_sf"/>
</dbReference>
<evidence type="ECO:0000259" key="9">
    <source>
        <dbReference type="PROSITE" id="PS50119"/>
    </source>
</evidence>
<keyword evidence="12" id="KW-1185">Reference proteome</keyword>
<sequence length="591" mass="68120">MQDYGMCKLIHRNMTHWADSIMSSFSVLASFPEDNLQCPICLNVFSDPVTTPCGHNFCKTCLSQHWDKSYLCSCPICNKRFHMRPEISTNMVMEKISVQVKKRKVETPENAVAPWKVETPESAVTPGQVKCDVCADIKYKALKSCLGCLTSYCEAHLEPHLRVPSLMRHKLIDPLENLQERMCEKHEKILEFFCRDEQVCVCLLCREMDHKYHETVSIEEEGAQQRENIESKKVKIKFMIDDRMEKIKEFTDSSEISREKANKEVDNSDKLFNTLMNHVQVAHTKLKSNIDEKVQKSQEKDKVMIEELQEEIAQLQRKNCELEELSQSDDHLHLLQTLQALSTISDAKDWSKIRVYPDLCVETLRTMTPLVHTFLSELKTLTDPELTRMSQHKECVTFDPATAGCHLVVSEHGKLLTHYKRARPSSSNDPKRFDCPMVLGTKGFTSGRHYWEVQLGLKADWDIGVAKETVTRTRVTLTKANGFFAIGQRCSENQIHCTPDPTLHLYHLPRNVGVYVDYMEGRVSFYDVERKLHMYSFTGESFTEKLFPFFYLHSEDRYSVAITISSMRRSVSSSFLLAPSNKLTAQNKNTN</sequence>
<keyword evidence="1" id="KW-0399">Innate immunity</keyword>
<dbReference type="PROSITE" id="PS00518">
    <property type="entry name" value="ZF_RING_1"/>
    <property type="match status" value="1"/>
</dbReference>
<dbReference type="InterPro" id="IPR000315">
    <property type="entry name" value="Znf_B-box"/>
</dbReference>
<evidence type="ECO:0000259" key="8">
    <source>
        <dbReference type="PROSITE" id="PS50089"/>
    </source>
</evidence>
<feature type="coiled-coil region" evidence="7">
    <location>
        <begin position="298"/>
        <end position="328"/>
    </location>
</feature>
<evidence type="ECO:0000256" key="4">
    <source>
        <dbReference type="ARBA" id="ARBA00022833"/>
    </source>
</evidence>
<dbReference type="SMART" id="SM00184">
    <property type="entry name" value="RING"/>
    <property type="match status" value="1"/>
</dbReference>
<organism evidence="11 12">
    <name type="scientific">Perca fluviatilis</name>
    <name type="common">European perch</name>
    <dbReference type="NCBI Taxonomy" id="8168"/>
    <lineage>
        <taxon>Eukaryota</taxon>
        <taxon>Metazoa</taxon>
        <taxon>Chordata</taxon>
        <taxon>Craniata</taxon>
        <taxon>Vertebrata</taxon>
        <taxon>Euteleostomi</taxon>
        <taxon>Actinopterygii</taxon>
        <taxon>Neopterygii</taxon>
        <taxon>Teleostei</taxon>
        <taxon>Neoteleostei</taxon>
        <taxon>Acanthomorphata</taxon>
        <taxon>Eupercaria</taxon>
        <taxon>Perciformes</taxon>
        <taxon>Percoidei</taxon>
        <taxon>Percidae</taxon>
        <taxon>Percinae</taxon>
        <taxon>Perca</taxon>
    </lineage>
</organism>
<accession>A0A6A5EYM8</accession>
<name>A0A6A5EYM8_PERFL</name>
<dbReference type="Gene3D" id="3.30.160.60">
    <property type="entry name" value="Classic Zinc Finger"/>
    <property type="match status" value="1"/>
</dbReference>
<evidence type="ECO:0000256" key="2">
    <source>
        <dbReference type="ARBA" id="ARBA00022723"/>
    </source>
</evidence>
<dbReference type="Pfam" id="PF00643">
    <property type="entry name" value="zf-B_box"/>
    <property type="match status" value="1"/>
</dbReference>
<dbReference type="InterPro" id="IPR027370">
    <property type="entry name" value="Znf-RING_euk"/>
</dbReference>
<gene>
    <name evidence="11" type="ORF">PFLUV_G00167580</name>
</gene>
<dbReference type="EMBL" id="VHII01000014">
    <property type="protein sequence ID" value="KAF1380784.1"/>
    <property type="molecule type" value="Genomic_DNA"/>
</dbReference>
<dbReference type="PRINTS" id="PR01407">
    <property type="entry name" value="BUTYPHLNCDUF"/>
</dbReference>
<dbReference type="CDD" id="cd14686">
    <property type="entry name" value="bZIP"/>
    <property type="match status" value="1"/>
</dbReference>